<organism evidence="1 2">
    <name type="scientific">Stephania cephalantha</name>
    <dbReference type="NCBI Taxonomy" id="152367"/>
    <lineage>
        <taxon>Eukaryota</taxon>
        <taxon>Viridiplantae</taxon>
        <taxon>Streptophyta</taxon>
        <taxon>Embryophyta</taxon>
        <taxon>Tracheophyta</taxon>
        <taxon>Spermatophyta</taxon>
        <taxon>Magnoliopsida</taxon>
        <taxon>Ranunculales</taxon>
        <taxon>Menispermaceae</taxon>
        <taxon>Menispermoideae</taxon>
        <taxon>Cissampelideae</taxon>
        <taxon>Stephania</taxon>
    </lineage>
</organism>
<accession>A0AAP0JTY0</accession>
<dbReference type="AlphaFoldDB" id="A0AAP0JTY0"/>
<dbReference type="Proteomes" id="UP001419268">
    <property type="component" value="Unassembled WGS sequence"/>
</dbReference>
<gene>
    <name evidence="1" type="ORF">Scep_009321</name>
</gene>
<reference evidence="1 2" key="1">
    <citation type="submission" date="2024-01" db="EMBL/GenBank/DDBJ databases">
        <title>Genome assemblies of Stephania.</title>
        <authorList>
            <person name="Yang L."/>
        </authorList>
    </citation>
    <scope>NUCLEOTIDE SEQUENCE [LARGE SCALE GENOMIC DNA]</scope>
    <source>
        <strain evidence="1">JXDWG</strain>
        <tissue evidence="1">Leaf</tissue>
    </source>
</reference>
<evidence type="ECO:0000313" key="1">
    <source>
        <dbReference type="EMBL" id="KAK9139640.1"/>
    </source>
</evidence>
<evidence type="ECO:0000313" key="2">
    <source>
        <dbReference type="Proteomes" id="UP001419268"/>
    </source>
</evidence>
<protein>
    <submittedName>
        <fullName evidence="1">Uncharacterized protein</fullName>
    </submittedName>
</protein>
<comment type="caution">
    <text evidence="1">The sequence shown here is derived from an EMBL/GenBank/DDBJ whole genome shotgun (WGS) entry which is preliminary data.</text>
</comment>
<dbReference type="EMBL" id="JBBNAG010000004">
    <property type="protein sequence ID" value="KAK9139640.1"/>
    <property type="molecule type" value="Genomic_DNA"/>
</dbReference>
<proteinExistence type="predicted"/>
<name>A0AAP0JTY0_9MAGN</name>
<sequence length="68" mass="7731">MKIVMQELGNLKRSMQVVTNGFTALVCEAIQEKQTKDYQNQVTTTLISQVQLIKGVGLMLRIYLMEIV</sequence>
<keyword evidence="2" id="KW-1185">Reference proteome</keyword>